<keyword evidence="1" id="KW-0175">Coiled coil</keyword>
<name>B0EH51_ENTDS</name>
<dbReference type="Proteomes" id="UP000008076">
    <property type="component" value="Unassembled WGS sequence"/>
</dbReference>
<proteinExistence type="predicted"/>
<dbReference type="OrthoDB" id="10503306at2759"/>
<dbReference type="AlphaFoldDB" id="B0EH51"/>
<keyword evidence="3" id="KW-1185">Reference proteome</keyword>
<organism evidence="3">
    <name type="scientific">Entamoeba dispar (strain ATCC PRA-260 / SAW760)</name>
    <dbReference type="NCBI Taxonomy" id="370354"/>
    <lineage>
        <taxon>Eukaryota</taxon>
        <taxon>Amoebozoa</taxon>
        <taxon>Evosea</taxon>
        <taxon>Archamoebae</taxon>
        <taxon>Mastigamoebida</taxon>
        <taxon>Entamoebidae</taxon>
        <taxon>Entamoeba</taxon>
    </lineage>
</organism>
<sequence length="199" mass="23710">MHNQIFSPPTFQTPFSGFVEVATPTTNNLTSNNYLQRDYRIKRNTSPSEDSLQKVIEQLREQLKMKEEEIANLKKEVMNYSNILNTKDQHYKDLEGKLEFERKRIKTASENENQSKKELAKMNSVLKRYQEESREFRSIKEENTRLTNLLINRDEKIKLVESYNDQLKEEIQIKEEKVKQLEEIVNDRKMITEGTFDLN</sequence>
<evidence type="ECO:0000313" key="2">
    <source>
        <dbReference type="EMBL" id="EDR26148.1"/>
    </source>
</evidence>
<reference evidence="3" key="1">
    <citation type="submission" date="2007-12" db="EMBL/GenBank/DDBJ databases">
        <title>Annotation of Entamoeba dispar SAW760.</title>
        <authorList>
            <person name="Lorenzi H."/>
            <person name="Inman J."/>
            <person name="Schobel S."/>
            <person name="Amedeo P."/>
            <person name="Caler E."/>
        </authorList>
    </citation>
    <scope>NUCLEOTIDE SEQUENCE [LARGE SCALE GENOMIC DNA]</scope>
    <source>
        <strain evidence="3">ATCC PRA-260 / SAW760</strain>
    </source>
</reference>
<dbReference type="RefSeq" id="XP_001737564.1">
    <property type="nucleotide sequence ID" value="XM_001737512.1"/>
</dbReference>
<dbReference type="GeneID" id="5882606"/>
<gene>
    <name evidence="2" type="ORF">EDI_314090</name>
</gene>
<dbReference type="KEGG" id="edi:EDI_314090"/>
<evidence type="ECO:0000256" key="1">
    <source>
        <dbReference type="SAM" id="Coils"/>
    </source>
</evidence>
<evidence type="ECO:0000313" key="3">
    <source>
        <dbReference type="Proteomes" id="UP000008076"/>
    </source>
</evidence>
<accession>B0EH51</accession>
<protein>
    <submittedName>
        <fullName evidence="2">Uncharacterized protein</fullName>
    </submittedName>
</protein>
<dbReference type="EMBL" id="DS549290">
    <property type="protein sequence ID" value="EDR26148.1"/>
    <property type="molecule type" value="Genomic_DNA"/>
</dbReference>
<feature type="coiled-coil region" evidence="1">
    <location>
        <begin position="49"/>
        <end position="184"/>
    </location>
</feature>
<dbReference type="eggNOG" id="ENOG502RHAA">
    <property type="taxonomic scope" value="Eukaryota"/>
</dbReference>